<feature type="transmembrane region" description="Helical" evidence="17">
    <location>
        <begin position="392"/>
        <end position="414"/>
    </location>
</feature>
<evidence type="ECO:0000256" key="7">
    <source>
        <dbReference type="ARBA" id="ARBA00047368"/>
    </source>
</evidence>
<feature type="transmembrane region" description="Helical" evidence="17">
    <location>
        <begin position="206"/>
        <end position="226"/>
    </location>
</feature>
<keyword evidence="6 17" id="KW-0472">Membrane</keyword>
<evidence type="ECO:0000256" key="16">
    <source>
        <dbReference type="ARBA" id="ARBA00049428"/>
    </source>
</evidence>
<comment type="catalytic activity">
    <reaction evidence="8">
        <text>13-octadecanoyloxy-octadecanoate + H2O = 13-hydroxy-octadecanoate + octadecanoate + H(+)</text>
        <dbReference type="Rhea" id="RHEA:52084"/>
        <dbReference type="ChEBI" id="CHEBI:15377"/>
        <dbReference type="ChEBI" id="CHEBI:15378"/>
        <dbReference type="ChEBI" id="CHEBI:25629"/>
        <dbReference type="ChEBI" id="CHEBI:136304"/>
        <dbReference type="ChEBI" id="CHEBI:136335"/>
    </reaction>
    <physiologicalReaction direction="left-to-right" evidence="8">
        <dbReference type="Rhea" id="RHEA:52085"/>
    </physiologicalReaction>
</comment>
<feature type="transmembrane region" description="Helical" evidence="17">
    <location>
        <begin position="434"/>
        <end position="454"/>
    </location>
</feature>
<feature type="transmembrane region" description="Helical" evidence="17">
    <location>
        <begin position="505"/>
        <end position="527"/>
    </location>
</feature>
<feature type="transmembrane region" description="Helical" evidence="17">
    <location>
        <begin position="111"/>
        <end position="140"/>
    </location>
</feature>
<comment type="catalytic activity">
    <reaction evidence="14">
        <text>13-(9Z-octadecenoyloxy)-octadecanoate + H2O = 13-hydroxy-octadecanoate + (9Z)-octadecenoate + H(+)</text>
        <dbReference type="Rhea" id="RHEA:52064"/>
        <dbReference type="ChEBI" id="CHEBI:15377"/>
        <dbReference type="ChEBI" id="CHEBI:15378"/>
        <dbReference type="ChEBI" id="CHEBI:30823"/>
        <dbReference type="ChEBI" id="CHEBI:136303"/>
        <dbReference type="ChEBI" id="CHEBI:136304"/>
    </reaction>
    <physiologicalReaction direction="left-to-right" evidence="14">
        <dbReference type="Rhea" id="RHEA:52065"/>
    </physiologicalReaction>
</comment>
<evidence type="ECO:0000256" key="3">
    <source>
        <dbReference type="ARBA" id="ARBA00009300"/>
    </source>
</evidence>
<comment type="catalytic activity">
    <reaction evidence="15">
        <text>13-(9Z-hexadecenoyloxy)-octadecanoate + H2O = 13-hydroxy-octadecanoate + (9Z)-hexadecenoate + H(+)</text>
        <dbReference type="Rhea" id="RHEA:52076"/>
        <dbReference type="ChEBI" id="CHEBI:15377"/>
        <dbReference type="ChEBI" id="CHEBI:15378"/>
        <dbReference type="ChEBI" id="CHEBI:32372"/>
        <dbReference type="ChEBI" id="CHEBI:136304"/>
        <dbReference type="ChEBI" id="CHEBI:136315"/>
    </reaction>
    <physiologicalReaction direction="left-to-right" evidence="15">
        <dbReference type="Rhea" id="RHEA:52077"/>
    </physiologicalReaction>
</comment>
<evidence type="ECO:0000256" key="11">
    <source>
        <dbReference type="ARBA" id="ARBA00048701"/>
    </source>
</evidence>
<dbReference type="STRING" id="568069.A0A1J1ISG2"/>
<organism evidence="18 19">
    <name type="scientific">Clunio marinus</name>
    <dbReference type="NCBI Taxonomy" id="568069"/>
    <lineage>
        <taxon>Eukaryota</taxon>
        <taxon>Metazoa</taxon>
        <taxon>Ecdysozoa</taxon>
        <taxon>Arthropoda</taxon>
        <taxon>Hexapoda</taxon>
        <taxon>Insecta</taxon>
        <taxon>Pterygota</taxon>
        <taxon>Neoptera</taxon>
        <taxon>Endopterygota</taxon>
        <taxon>Diptera</taxon>
        <taxon>Nematocera</taxon>
        <taxon>Chironomoidea</taxon>
        <taxon>Chironomidae</taxon>
        <taxon>Clunio</taxon>
    </lineage>
</organism>
<feature type="transmembrane region" description="Helical" evidence="17">
    <location>
        <begin position="648"/>
        <end position="668"/>
    </location>
</feature>
<evidence type="ECO:0000256" key="14">
    <source>
        <dbReference type="ARBA" id="ARBA00049296"/>
    </source>
</evidence>
<feature type="transmembrane region" description="Helical" evidence="17">
    <location>
        <begin position="276"/>
        <end position="294"/>
    </location>
</feature>
<sequence>MRVHKLKSIFHLISFEMYVFCIYYDLVVLGWKVFDPFDHMKPYAIPLKGRLMFLTTWNLFFESRVFSAILHCIAIGQLFYAMHFDMNLNIPDTPGVPKMLRHGYGGRSRFLTYWCLGIMSKIVKLFHLVAAIQFCFAVYYDYSKVHVPQNVLKINRSSYGGKFKYLTFLDGILQSGYFIIALLNDFVGSNEVAPKKTPFIRRVKDYIFAALAFPVAFNVGVTFWSLYAVDRELVFPKALDAFFPNWLNHIMHTNIMIFIIMELFTSFRNYPSRKAGFTGLGIFMASYLIWIHVIKHKANIWVYPVLEVLNLPQRIVFFILCLAFSVGLYLLGEFSNQQVWVKEIKHAQKNIFVMIFHLAVSLHYMYAIYYDWVYVLPKEIVLREYSFGGKLVYLTVLNVILQALYFFISFINDLIGSNEVGMKDRPFIRKLKDYFFSSFAFPLALDVSILFWSLYAIDRQTVFPKEVDSFFPSWLNHILHTNIAIFIIIELIAFHREYPTRKEGISGLLIFLFAYLAWIHITKYFAGRFPYPIVEILDIPGRIAFFSFAMQNIFTEYLFHSVMSTSATLFHLVAVVHFYFGIYYDITYVTEPEVKFRKYEFGGRLVYLTILSFIIHGIYFTIALLNDLIGSNEPTARDQPLIRRVRDYIFTAFSFPLAFDVGGMFWLLYGIDRKLVLPKEADEFFPPWLNHVMHTNIMIFMLIEMILLYHKYPSRKSVRLGMGTFMIGYLGWVHIIKYKSNFWVYPVLAVLNWPQRIGFYIFTLAVPVVFYFVGEFLNRLIWPKSRIGETITKKSNYFVKIFHFLAAIQFLYGIYYECVHVLPEDVKLRKFSFGGKFIYLTFLNGIIHAVYHSIALVHDFMKSEEIFYPVNPSRIRKFRDYMFATFAFPLGMNVAFVFWLLYSIDRELVFPSAMDAFYPWWLNHILHTNVFVFIVVELIISYHHYSNRKAELGGLSVFIAGYLVWVLIIKYNADAWVYPVLDVLDLYQRIGFFIVTGSLPLLFYFIGNFINDKVWKIKHRLNPENDENN</sequence>
<evidence type="ECO:0000313" key="18">
    <source>
        <dbReference type="EMBL" id="CRL01465.1"/>
    </source>
</evidence>
<comment type="catalytic activity">
    <reaction evidence="1">
        <text>9-(9Z-hexadecenoyloxy)-octadecanoate + H2O = (9Z)-hexadecenoate + 9-hydroxy-octadecanoate + H(+)</text>
        <dbReference type="Rhea" id="RHEA:52068"/>
        <dbReference type="ChEBI" id="CHEBI:15377"/>
        <dbReference type="ChEBI" id="CHEBI:15378"/>
        <dbReference type="ChEBI" id="CHEBI:32372"/>
        <dbReference type="ChEBI" id="CHEBI:136286"/>
        <dbReference type="ChEBI" id="CHEBI:136309"/>
    </reaction>
    <physiologicalReaction direction="left-to-right" evidence="1">
        <dbReference type="Rhea" id="RHEA:52069"/>
    </physiologicalReaction>
</comment>
<feature type="transmembrane region" description="Helical" evidence="17">
    <location>
        <begin position="688"/>
        <end position="708"/>
    </location>
</feature>
<evidence type="ECO:0000313" key="19">
    <source>
        <dbReference type="Proteomes" id="UP000183832"/>
    </source>
</evidence>
<feature type="transmembrane region" description="Helical" evidence="17">
    <location>
        <begin position="836"/>
        <end position="860"/>
    </location>
</feature>
<evidence type="ECO:0000256" key="4">
    <source>
        <dbReference type="ARBA" id="ARBA00022692"/>
    </source>
</evidence>
<feature type="transmembrane region" description="Helical" evidence="17">
    <location>
        <begin position="54"/>
        <end position="80"/>
    </location>
</feature>
<evidence type="ECO:0000256" key="6">
    <source>
        <dbReference type="ARBA" id="ARBA00023136"/>
    </source>
</evidence>
<evidence type="ECO:0000256" key="17">
    <source>
        <dbReference type="SAM" id="Phobius"/>
    </source>
</evidence>
<reference evidence="18 19" key="1">
    <citation type="submission" date="2015-04" db="EMBL/GenBank/DDBJ databases">
        <authorList>
            <person name="Syromyatnikov M.Y."/>
            <person name="Popov V.N."/>
        </authorList>
    </citation>
    <scope>NUCLEOTIDE SEQUENCE [LARGE SCALE GENOMIC DNA]</scope>
</reference>
<accession>A0A1J1ISG2</accession>
<comment type="catalytic activity">
    <reaction evidence="10">
        <text>12-octadecanoyloxy-octadecanoate + H2O = 12-hydroxyoctadecanoate + octadecanoate + H(+)</text>
        <dbReference type="Rhea" id="RHEA:52080"/>
        <dbReference type="ChEBI" id="CHEBI:15377"/>
        <dbReference type="ChEBI" id="CHEBI:15378"/>
        <dbReference type="ChEBI" id="CHEBI:25629"/>
        <dbReference type="ChEBI" id="CHEBI:84201"/>
        <dbReference type="ChEBI" id="CHEBI:136330"/>
    </reaction>
    <physiologicalReaction direction="left-to-right" evidence="10">
        <dbReference type="Rhea" id="RHEA:52081"/>
    </physiologicalReaction>
</comment>
<comment type="catalytic activity">
    <reaction evidence="9">
        <text>9-hexadecanoyloxy-octadecanoate + H2O = 9-hydroxy-octadecanoate + hexadecanoate + H(+)</text>
        <dbReference type="Rhea" id="RHEA:52052"/>
        <dbReference type="ChEBI" id="CHEBI:7896"/>
        <dbReference type="ChEBI" id="CHEBI:15377"/>
        <dbReference type="ChEBI" id="CHEBI:15378"/>
        <dbReference type="ChEBI" id="CHEBI:83670"/>
        <dbReference type="ChEBI" id="CHEBI:136286"/>
    </reaction>
    <physiologicalReaction direction="left-to-right" evidence="9">
        <dbReference type="Rhea" id="RHEA:52053"/>
    </physiologicalReaction>
</comment>
<dbReference type="AlphaFoldDB" id="A0A1J1ISG2"/>
<evidence type="ECO:0000256" key="10">
    <source>
        <dbReference type="ARBA" id="ARBA00048680"/>
    </source>
</evidence>
<evidence type="ECO:0000256" key="12">
    <source>
        <dbReference type="ARBA" id="ARBA00048800"/>
    </source>
</evidence>
<dbReference type="Pfam" id="PF04750">
    <property type="entry name" value="Far-17a_AIG1"/>
    <property type="match status" value="4"/>
</dbReference>
<feature type="transmembrane region" description="Helical" evidence="17">
    <location>
        <begin position="539"/>
        <end position="559"/>
    </location>
</feature>
<feature type="transmembrane region" description="Helical" evidence="17">
    <location>
        <begin position="606"/>
        <end position="628"/>
    </location>
</feature>
<feature type="transmembrane region" description="Helical" evidence="17">
    <location>
        <begin position="314"/>
        <end position="331"/>
    </location>
</feature>
<feature type="transmembrane region" description="Helical" evidence="17">
    <location>
        <begin position="881"/>
        <end position="901"/>
    </location>
</feature>
<gene>
    <name evidence="18" type="ORF">CLUMA_CG014278</name>
</gene>
<comment type="similarity">
    <text evidence="3">Belongs to the AIG1 family.</text>
</comment>
<comment type="subcellular location">
    <subcellularLocation>
        <location evidence="2">Endomembrane system</location>
        <topology evidence="2">Multi-pass membrane protein</topology>
    </subcellularLocation>
</comment>
<evidence type="ECO:0000256" key="15">
    <source>
        <dbReference type="ARBA" id="ARBA00049322"/>
    </source>
</evidence>
<feature type="transmembrane region" description="Helical" evidence="17">
    <location>
        <begin position="351"/>
        <end position="372"/>
    </location>
</feature>
<feature type="transmembrane region" description="Helical" evidence="17">
    <location>
        <begin position="990"/>
        <end position="1010"/>
    </location>
</feature>
<evidence type="ECO:0000256" key="2">
    <source>
        <dbReference type="ARBA" id="ARBA00004127"/>
    </source>
</evidence>
<comment type="catalytic activity">
    <reaction evidence="16">
        <text>12-(9Z-hexadecenoyloxy)-octadecanoate + H2O = 12-hydroxyoctadecanoate + (9Z)-hexadecenoate + H(+)</text>
        <dbReference type="Rhea" id="RHEA:52072"/>
        <dbReference type="ChEBI" id="CHEBI:15377"/>
        <dbReference type="ChEBI" id="CHEBI:15378"/>
        <dbReference type="ChEBI" id="CHEBI:32372"/>
        <dbReference type="ChEBI" id="CHEBI:84201"/>
        <dbReference type="ChEBI" id="CHEBI:136312"/>
    </reaction>
    <physiologicalReaction direction="left-to-right" evidence="16">
        <dbReference type="Rhea" id="RHEA:52073"/>
    </physiologicalReaction>
</comment>
<evidence type="ECO:0000256" key="13">
    <source>
        <dbReference type="ARBA" id="ARBA00049221"/>
    </source>
</evidence>
<comment type="catalytic activity">
    <reaction evidence="7">
        <text>12-hexadecanoyloxy-octadecanoate + H2O = 12-hydroxyoctadecanoate + hexadecanoate + H(+)</text>
        <dbReference type="Rhea" id="RHEA:52056"/>
        <dbReference type="ChEBI" id="CHEBI:7896"/>
        <dbReference type="ChEBI" id="CHEBI:15377"/>
        <dbReference type="ChEBI" id="CHEBI:15378"/>
        <dbReference type="ChEBI" id="CHEBI:83677"/>
        <dbReference type="ChEBI" id="CHEBI:84201"/>
    </reaction>
    <physiologicalReaction direction="left-to-right" evidence="7">
        <dbReference type="Rhea" id="RHEA:52057"/>
    </physiologicalReaction>
</comment>
<feature type="transmembrane region" description="Helical" evidence="17">
    <location>
        <begin position="797"/>
        <end position="816"/>
    </location>
</feature>
<comment type="catalytic activity">
    <reaction evidence="12">
        <text>9-(9Z-octadecenoyloxy)-octadecanoate + H2O = 9-hydroxy-octadecanoate + (9Z)-octadecenoate + H(+)</text>
        <dbReference type="Rhea" id="RHEA:52048"/>
        <dbReference type="ChEBI" id="CHEBI:15377"/>
        <dbReference type="ChEBI" id="CHEBI:15378"/>
        <dbReference type="ChEBI" id="CHEBI:30823"/>
        <dbReference type="ChEBI" id="CHEBI:136282"/>
        <dbReference type="ChEBI" id="CHEBI:136286"/>
    </reaction>
    <physiologicalReaction direction="left-to-right" evidence="12">
        <dbReference type="Rhea" id="RHEA:52049"/>
    </physiologicalReaction>
</comment>
<dbReference type="PANTHER" id="PTHR10989">
    <property type="entry name" value="ANDROGEN-INDUCED PROTEIN 1-RELATED"/>
    <property type="match status" value="1"/>
</dbReference>
<feature type="transmembrane region" description="Helical" evidence="17">
    <location>
        <begin position="12"/>
        <end position="34"/>
    </location>
</feature>
<dbReference type="PANTHER" id="PTHR10989:SF16">
    <property type="entry name" value="AT02829P-RELATED"/>
    <property type="match status" value="1"/>
</dbReference>
<evidence type="ECO:0000256" key="9">
    <source>
        <dbReference type="ARBA" id="ARBA00047863"/>
    </source>
</evidence>
<name>A0A1J1ISG2_9DIPT</name>
<comment type="catalytic activity">
    <reaction evidence="13">
        <text>9-octadecanoyloxy-octadecanoate + H2O = 9-hydroxy-octadecanoate + octadecanoate + H(+)</text>
        <dbReference type="Rhea" id="RHEA:52096"/>
        <dbReference type="ChEBI" id="CHEBI:15377"/>
        <dbReference type="ChEBI" id="CHEBI:15378"/>
        <dbReference type="ChEBI" id="CHEBI:25629"/>
        <dbReference type="ChEBI" id="CHEBI:136286"/>
        <dbReference type="ChEBI" id="CHEBI:136373"/>
    </reaction>
    <physiologicalReaction direction="left-to-right" evidence="13">
        <dbReference type="Rhea" id="RHEA:52097"/>
    </physiologicalReaction>
</comment>
<evidence type="ECO:0000256" key="8">
    <source>
        <dbReference type="ARBA" id="ARBA00047427"/>
    </source>
</evidence>
<feature type="transmembrane region" description="Helical" evidence="17">
    <location>
        <begin position="921"/>
        <end position="940"/>
    </location>
</feature>
<feature type="transmembrane region" description="Helical" evidence="17">
    <location>
        <begin position="952"/>
        <end position="970"/>
    </location>
</feature>
<evidence type="ECO:0000256" key="5">
    <source>
        <dbReference type="ARBA" id="ARBA00022989"/>
    </source>
</evidence>
<feature type="transmembrane region" description="Helical" evidence="17">
    <location>
        <begin position="474"/>
        <end position="493"/>
    </location>
</feature>
<protein>
    <submittedName>
        <fullName evidence="18">CLUMA_CG014278, isoform A</fullName>
    </submittedName>
</protein>
<proteinExistence type="inferred from homology"/>
<dbReference type="EMBL" id="CVRI01000055">
    <property type="protein sequence ID" value="CRL01465.1"/>
    <property type="molecule type" value="Genomic_DNA"/>
</dbReference>
<evidence type="ECO:0000256" key="1">
    <source>
        <dbReference type="ARBA" id="ARBA00000923"/>
    </source>
</evidence>
<feature type="transmembrane region" description="Helical" evidence="17">
    <location>
        <begin position="757"/>
        <end position="777"/>
    </location>
</feature>
<dbReference type="GO" id="GO:0016020">
    <property type="term" value="C:membrane"/>
    <property type="evidence" value="ECO:0007669"/>
    <property type="project" value="InterPro"/>
</dbReference>
<feature type="transmembrane region" description="Helical" evidence="17">
    <location>
        <begin position="566"/>
        <end position="586"/>
    </location>
</feature>
<keyword evidence="19" id="KW-1185">Reference proteome</keyword>
<dbReference type="InterPro" id="IPR006838">
    <property type="entry name" value="ADTRP_AIG1"/>
</dbReference>
<feature type="transmembrane region" description="Helical" evidence="17">
    <location>
        <begin position="720"/>
        <end position="737"/>
    </location>
</feature>
<dbReference type="OrthoDB" id="1898221at2759"/>
<dbReference type="GO" id="GO:0012505">
    <property type="term" value="C:endomembrane system"/>
    <property type="evidence" value="ECO:0007669"/>
    <property type="project" value="UniProtKB-SubCell"/>
</dbReference>
<comment type="catalytic activity">
    <reaction evidence="11">
        <text>12-(9Z-octadecenoyloxy)-octadecanoate + H2O = 12-hydroxyoctadecanoate + (9Z)-octadecenoate + H(+)</text>
        <dbReference type="Rhea" id="RHEA:52060"/>
        <dbReference type="ChEBI" id="CHEBI:15377"/>
        <dbReference type="ChEBI" id="CHEBI:15378"/>
        <dbReference type="ChEBI" id="CHEBI:30823"/>
        <dbReference type="ChEBI" id="CHEBI:84201"/>
        <dbReference type="ChEBI" id="CHEBI:136302"/>
    </reaction>
    <physiologicalReaction direction="left-to-right" evidence="11">
        <dbReference type="Rhea" id="RHEA:52061"/>
    </physiologicalReaction>
</comment>
<keyword evidence="4 17" id="KW-0812">Transmembrane</keyword>
<keyword evidence="5 17" id="KW-1133">Transmembrane helix</keyword>
<feature type="transmembrane region" description="Helical" evidence="17">
    <location>
        <begin position="165"/>
        <end position="186"/>
    </location>
</feature>
<dbReference type="Proteomes" id="UP000183832">
    <property type="component" value="Unassembled WGS sequence"/>
</dbReference>
<feature type="transmembrane region" description="Helical" evidence="17">
    <location>
        <begin position="246"/>
        <end position="264"/>
    </location>
</feature>